<gene>
    <name evidence="11" type="primary">Abcb10</name>
    <name evidence="11" type="ORF">Bhyg_15979</name>
</gene>
<dbReference type="EMBL" id="WJQU01002132">
    <property type="protein sequence ID" value="KAJ6633243.1"/>
    <property type="molecule type" value="Genomic_DNA"/>
</dbReference>
<dbReference type="InterPro" id="IPR017871">
    <property type="entry name" value="ABC_transporter-like_CS"/>
</dbReference>
<dbReference type="FunFam" id="3.40.50.300:FF:000218">
    <property type="entry name" value="Multidrug ABC transporter ATP-binding protein"/>
    <property type="match status" value="1"/>
</dbReference>
<evidence type="ECO:0000256" key="8">
    <source>
        <dbReference type="SAM" id="Phobius"/>
    </source>
</evidence>
<dbReference type="InterPro" id="IPR011527">
    <property type="entry name" value="ABC1_TM_dom"/>
</dbReference>
<evidence type="ECO:0000256" key="4">
    <source>
        <dbReference type="ARBA" id="ARBA00022741"/>
    </source>
</evidence>
<feature type="transmembrane region" description="Helical" evidence="8">
    <location>
        <begin position="202"/>
        <end position="222"/>
    </location>
</feature>
<dbReference type="GO" id="GO:0016887">
    <property type="term" value="F:ATP hydrolysis activity"/>
    <property type="evidence" value="ECO:0007669"/>
    <property type="project" value="InterPro"/>
</dbReference>
<keyword evidence="12" id="KW-1185">Reference proteome</keyword>
<evidence type="ECO:0000259" key="10">
    <source>
        <dbReference type="PROSITE" id="PS50929"/>
    </source>
</evidence>
<dbReference type="AlphaFoldDB" id="A0A9Q0ML29"/>
<protein>
    <submittedName>
        <fullName evidence="11">ATP-binding cassette sub-family B member 10, mitochondrial</fullName>
    </submittedName>
</protein>
<comment type="subcellular location">
    <subcellularLocation>
        <location evidence="1">Membrane</location>
        <topology evidence="1">Multi-pass membrane protein</topology>
    </subcellularLocation>
</comment>
<dbReference type="Pfam" id="PF00664">
    <property type="entry name" value="ABC_membrane"/>
    <property type="match status" value="1"/>
</dbReference>
<comment type="caution">
    <text evidence="11">The sequence shown here is derived from an EMBL/GenBank/DDBJ whole genome shotgun (WGS) entry which is preliminary data.</text>
</comment>
<feature type="transmembrane region" description="Helical" evidence="8">
    <location>
        <begin position="100"/>
        <end position="121"/>
    </location>
</feature>
<dbReference type="GO" id="GO:0090374">
    <property type="term" value="P:oligopeptide export from mitochondrion"/>
    <property type="evidence" value="ECO:0007669"/>
    <property type="project" value="TreeGrafter"/>
</dbReference>
<evidence type="ECO:0000256" key="3">
    <source>
        <dbReference type="ARBA" id="ARBA00022692"/>
    </source>
</evidence>
<evidence type="ECO:0000259" key="9">
    <source>
        <dbReference type="PROSITE" id="PS50893"/>
    </source>
</evidence>
<dbReference type="Gene3D" id="3.40.50.300">
    <property type="entry name" value="P-loop containing nucleotide triphosphate hydrolases"/>
    <property type="match status" value="1"/>
</dbReference>
<evidence type="ECO:0000256" key="1">
    <source>
        <dbReference type="ARBA" id="ARBA00004141"/>
    </source>
</evidence>
<organism evidence="11 12">
    <name type="scientific">Pseudolycoriella hygida</name>
    <dbReference type="NCBI Taxonomy" id="35572"/>
    <lineage>
        <taxon>Eukaryota</taxon>
        <taxon>Metazoa</taxon>
        <taxon>Ecdysozoa</taxon>
        <taxon>Arthropoda</taxon>
        <taxon>Hexapoda</taxon>
        <taxon>Insecta</taxon>
        <taxon>Pterygota</taxon>
        <taxon>Neoptera</taxon>
        <taxon>Endopterygota</taxon>
        <taxon>Diptera</taxon>
        <taxon>Nematocera</taxon>
        <taxon>Sciaroidea</taxon>
        <taxon>Sciaridae</taxon>
        <taxon>Pseudolycoriella</taxon>
    </lineage>
</organism>
<reference evidence="11" key="1">
    <citation type="submission" date="2022-07" db="EMBL/GenBank/DDBJ databases">
        <authorList>
            <person name="Trinca V."/>
            <person name="Uliana J.V.C."/>
            <person name="Torres T.T."/>
            <person name="Ward R.J."/>
            <person name="Monesi N."/>
        </authorList>
    </citation>
    <scope>NUCLEOTIDE SEQUENCE</scope>
    <source>
        <strain evidence="11">HSMRA1968</strain>
        <tissue evidence="11">Whole embryos</tissue>
    </source>
</reference>
<feature type="domain" description="ABC transporter" evidence="9">
    <location>
        <begin position="377"/>
        <end position="616"/>
    </location>
</feature>
<dbReference type="PANTHER" id="PTHR43394">
    <property type="entry name" value="ATP-DEPENDENT PERMEASE MDL1, MITOCHONDRIAL"/>
    <property type="match status" value="1"/>
</dbReference>
<dbReference type="OrthoDB" id="6500128at2759"/>
<keyword evidence="5 11" id="KW-0067">ATP-binding</keyword>
<dbReference type="Gene3D" id="1.20.1560.10">
    <property type="entry name" value="ABC transporter type 1, transmembrane domain"/>
    <property type="match status" value="1"/>
</dbReference>
<proteinExistence type="predicted"/>
<feature type="non-terminal residue" evidence="11">
    <location>
        <position position="1"/>
    </location>
</feature>
<feature type="transmembrane region" description="Helical" evidence="8">
    <location>
        <begin position="57"/>
        <end position="80"/>
    </location>
</feature>
<dbReference type="SUPFAM" id="SSF52540">
    <property type="entry name" value="P-loop containing nucleoside triphosphate hydrolases"/>
    <property type="match status" value="1"/>
</dbReference>
<sequence>KFANLFNGKRRLVTLITKRFTSTHNTINGVQQVVKESIRPKRSDFYRLLLLGRKEKWIFVAAMGCLLVSSSITMGVPYSIGRILDIIFTEKVATEKLKEFCLILVGVFVIGGLANFGRIYLMNGASLRIIKEVRAKVYRTMINQEAGWFDTKGTGELVNRLSNDTYIIGNSFSQNLSDGLRSIVTICAGTTMMIYTSPELAFVSMGVVPCIAGLAIVYGRYVRSITRQILDKYAEIMKTGEERLNNIKTVKMFCKEEYENRLFDGQLIDALKLGYKDVLARATFYGLTGFTGNIVIISVLYYGGTLVTENSITIGALTSFILYSGYTALSLSGLGNFYTEINKGIGAATRIWEIVDRKYEIPVEGGLMFEERPKGEIVFKDVVFSFPSRPRNPIINNMSLSIKPRTVTAIVGRSGSGKTTIATLLLRLYDPQVGSITLDGKDLRTLNPTSLRSHIGTVNQEPVLFSGTIRENILYGLNTGEEINEDDFQRVVKEAHVDEFVKHLPNGMETMVGQRGMMLSGGQKQRVAIARALIRNPSILILDEATSALDAVSESLIQNSFDNLSQGRTVLTIAHRLSTIRNAQNICVLQDGHVAEFGPYEELLAIENGVFKNLVQNQTFDTPCHVAEADSKL</sequence>
<dbReference type="GO" id="GO:0015421">
    <property type="term" value="F:ABC-type oligopeptide transporter activity"/>
    <property type="evidence" value="ECO:0007669"/>
    <property type="project" value="TreeGrafter"/>
</dbReference>
<dbReference type="CDD" id="cd18573">
    <property type="entry name" value="ABC_6TM_ABCB10_like"/>
    <property type="match status" value="1"/>
</dbReference>
<dbReference type="PANTHER" id="PTHR43394:SF1">
    <property type="entry name" value="ATP-BINDING CASSETTE SUB-FAMILY B MEMBER 10, MITOCHONDRIAL"/>
    <property type="match status" value="1"/>
</dbReference>
<feature type="transmembrane region" description="Helical" evidence="8">
    <location>
        <begin position="314"/>
        <end position="334"/>
    </location>
</feature>
<evidence type="ECO:0000256" key="2">
    <source>
        <dbReference type="ARBA" id="ARBA00022448"/>
    </source>
</evidence>
<dbReference type="PROSITE" id="PS00211">
    <property type="entry name" value="ABC_TRANSPORTER_1"/>
    <property type="match status" value="1"/>
</dbReference>
<dbReference type="Pfam" id="PF00005">
    <property type="entry name" value="ABC_tran"/>
    <property type="match status" value="1"/>
</dbReference>
<keyword evidence="4" id="KW-0547">Nucleotide-binding</keyword>
<dbReference type="FunFam" id="1.20.1560.10:FF:000058">
    <property type="entry name" value="ABC transporter B family member 25"/>
    <property type="match status" value="1"/>
</dbReference>
<name>A0A9Q0ML29_9DIPT</name>
<dbReference type="InterPro" id="IPR003439">
    <property type="entry name" value="ABC_transporter-like_ATP-bd"/>
</dbReference>
<evidence type="ECO:0000256" key="5">
    <source>
        <dbReference type="ARBA" id="ARBA00022840"/>
    </source>
</evidence>
<dbReference type="InterPro" id="IPR036640">
    <property type="entry name" value="ABC1_TM_sf"/>
</dbReference>
<feature type="domain" description="ABC transmembrane type-1" evidence="10">
    <location>
        <begin position="60"/>
        <end position="343"/>
    </location>
</feature>
<keyword evidence="3 8" id="KW-0812">Transmembrane</keyword>
<dbReference type="SUPFAM" id="SSF90123">
    <property type="entry name" value="ABC transporter transmembrane region"/>
    <property type="match status" value="1"/>
</dbReference>
<keyword evidence="7 8" id="KW-0472">Membrane</keyword>
<dbReference type="InterPro" id="IPR039421">
    <property type="entry name" value="Type_1_exporter"/>
</dbReference>
<evidence type="ECO:0000256" key="6">
    <source>
        <dbReference type="ARBA" id="ARBA00022989"/>
    </source>
</evidence>
<dbReference type="GO" id="GO:0005524">
    <property type="term" value="F:ATP binding"/>
    <property type="evidence" value="ECO:0007669"/>
    <property type="project" value="UniProtKB-KW"/>
</dbReference>
<evidence type="ECO:0000256" key="7">
    <source>
        <dbReference type="ARBA" id="ARBA00023136"/>
    </source>
</evidence>
<evidence type="ECO:0000313" key="12">
    <source>
        <dbReference type="Proteomes" id="UP001151699"/>
    </source>
</evidence>
<dbReference type="PIRSF" id="PIRSF002773">
    <property type="entry name" value="ABC_prm/ATPase_B"/>
    <property type="match status" value="1"/>
</dbReference>
<dbReference type="InterPro" id="IPR027417">
    <property type="entry name" value="P-loop_NTPase"/>
</dbReference>
<dbReference type="PROSITE" id="PS50893">
    <property type="entry name" value="ABC_TRANSPORTER_2"/>
    <property type="match status" value="1"/>
</dbReference>
<evidence type="ECO:0000313" key="11">
    <source>
        <dbReference type="EMBL" id="KAJ6633243.1"/>
    </source>
</evidence>
<feature type="transmembrane region" description="Helical" evidence="8">
    <location>
        <begin position="282"/>
        <end position="302"/>
    </location>
</feature>
<dbReference type="InterPro" id="IPR003593">
    <property type="entry name" value="AAA+_ATPase"/>
</dbReference>
<dbReference type="SMART" id="SM00382">
    <property type="entry name" value="AAA"/>
    <property type="match status" value="1"/>
</dbReference>
<accession>A0A9Q0ML29</accession>
<dbReference type="GO" id="GO:0005743">
    <property type="term" value="C:mitochondrial inner membrane"/>
    <property type="evidence" value="ECO:0007669"/>
    <property type="project" value="TreeGrafter"/>
</dbReference>
<dbReference type="Proteomes" id="UP001151699">
    <property type="component" value="Unassembled WGS sequence"/>
</dbReference>
<keyword evidence="2" id="KW-0813">Transport</keyword>
<dbReference type="PROSITE" id="PS50929">
    <property type="entry name" value="ABC_TM1F"/>
    <property type="match status" value="1"/>
</dbReference>
<keyword evidence="6 8" id="KW-1133">Transmembrane helix</keyword>